<dbReference type="Gene3D" id="3.40.50.300">
    <property type="entry name" value="P-loop containing nucleotide triphosphate hydrolases"/>
    <property type="match status" value="1"/>
</dbReference>
<dbReference type="EMBL" id="AODM01000040">
    <property type="protein sequence ID" value="EUJ52979.1"/>
    <property type="molecule type" value="Genomic_DNA"/>
</dbReference>
<dbReference type="SUPFAM" id="SSF52540">
    <property type="entry name" value="P-loop containing nucleoside triphosphate hydrolases"/>
    <property type="match status" value="1"/>
</dbReference>
<keyword evidence="1" id="KW-0067">ATP-binding</keyword>
<accession>W7DL13</accession>
<gene>
    <name evidence="1" type="ORF">MCOL2_11967</name>
</gene>
<keyword evidence="1" id="KW-0547">Nucleotide-binding</keyword>
<sequence>MVSEGEFYFQNQEMHTKKAQALSEFRYKNIGYLMQSAPLIEEKTVLENVWLPLWKAKITKEEKNKNAQKIY</sequence>
<dbReference type="InterPro" id="IPR027417">
    <property type="entry name" value="P-loop_NTPase"/>
</dbReference>
<name>W7DL13_9LIST</name>
<organism evidence="1 2">
    <name type="scientific">Listeria fleischmannii FSL S10-1203</name>
    <dbReference type="NCBI Taxonomy" id="1265822"/>
    <lineage>
        <taxon>Bacteria</taxon>
        <taxon>Bacillati</taxon>
        <taxon>Bacillota</taxon>
        <taxon>Bacilli</taxon>
        <taxon>Bacillales</taxon>
        <taxon>Listeriaceae</taxon>
        <taxon>Listeria</taxon>
    </lineage>
</organism>
<dbReference type="PATRIC" id="fig|1265822.4.peg.2426"/>
<evidence type="ECO:0000313" key="1">
    <source>
        <dbReference type="EMBL" id="EUJ52979.1"/>
    </source>
</evidence>
<dbReference type="Proteomes" id="UP000019241">
    <property type="component" value="Unassembled WGS sequence"/>
</dbReference>
<dbReference type="AlphaFoldDB" id="W7DL13"/>
<proteinExistence type="predicted"/>
<reference evidence="1 2" key="1">
    <citation type="submission" date="2012-12" db="EMBL/GenBank/DDBJ databases">
        <title>Novel taxa of Listeriaceae from agricultural environments in the United States.</title>
        <authorList>
            <person name="den Bakker H.C."/>
            <person name="Allred A."/>
            <person name="Warchocki S."/>
            <person name="Wright E.M."/>
            <person name="Burrell A."/>
            <person name="Nightingale K.K."/>
            <person name="Kephart D."/>
            <person name="Wiedmann M."/>
        </authorList>
    </citation>
    <scope>NUCLEOTIDE SEQUENCE [LARGE SCALE GENOMIC DNA]</scope>
    <source>
        <strain evidence="1 2">FSL S10-1203</strain>
    </source>
</reference>
<evidence type="ECO:0000313" key="2">
    <source>
        <dbReference type="Proteomes" id="UP000019241"/>
    </source>
</evidence>
<dbReference type="GO" id="GO:0005524">
    <property type="term" value="F:ATP binding"/>
    <property type="evidence" value="ECO:0007669"/>
    <property type="project" value="UniProtKB-KW"/>
</dbReference>
<protein>
    <submittedName>
        <fullName evidence="1">ABC transporter ATP-binding protein</fullName>
    </submittedName>
</protein>
<comment type="caution">
    <text evidence="1">The sequence shown here is derived from an EMBL/GenBank/DDBJ whole genome shotgun (WGS) entry which is preliminary data.</text>
</comment>